<keyword evidence="18" id="KW-0732">Signal</keyword>
<dbReference type="PROSITE" id="PS00078">
    <property type="entry name" value="COX2"/>
    <property type="match status" value="1"/>
</dbReference>
<evidence type="ECO:0000256" key="1">
    <source>
        <dbReference type="ARBA" id="ARBA00004141"/>
    </source>
</evidence>
<dbReference type="AlphaFoldDB" id="A0A328AY57"/>
<evidence type="ECO:0000256" key="2">
    <source>
        <dbReference type="ARBA" id="ARBA00007866"/>
    </source>
</evidence>
<dbReference type="EMBL" id="QFYP01000001">
    <property type="protein sequence ID" value="RAK60040.1"/>
    <property type="molecule type" value="Genomic_DNA"/>
</dbReference>
<evidence type="ECO:0000256" key="14">
    <source>
        <dbReference type="RuleBase" id="RU000456"/>
    </source>
</evidence>
<keyword evidence="21" id="KW-0560">Oxidoreductase</keyword>
<dbReference type="PANTHER" id="PTHR22888">
    <property type="entry name" value="CYTOCHROME C OXIDASE, SUBUNIT II"/>
    <property type="match status" value="1"/>
</dbReference>
<dbReference type="SUPFAM" id="SSF49503">
    <property type="entry name" value="Cupredoxins"/>
    <property type="match status" value="1"/>
</dbReference>
<dbReference type="InterPro" id="IPR002429">
    <property type="entry name" value="CcO_II-like_C"/>
</dbReference>
<feature type="signal peptide" evidence="18">
    <location>
        <begin position="1"/>
        <end position="30"/>
    </location>
</feature>
<comment type="caution">
    <text evidence="21">The sequence shown here is derived from an EMBL/GenBank/DDBJ whole genome shotgun (WGS) entry which is preliminary data.</text>
</comment>
<keyword evidence="3 14" id="KW-0813">Transport</keyword>
<dbReference type="RefSeq" id="WP_111457333.1">
    <property type="nucleotide sequence ID" value="NZ_QFYP01000001.1"/>
</dbReference>
<comment type="catalytic activity">
    <reaction evidence="13 15">
        <text>4 Fe(II)-[cytochrome c] + O2 + 8 H(+)(in) = 4 Fe(III)-[cytochrome c] + 2 H2O + 4 H(+)(out)</text>
        <dbReference type="Rhea" id="RHEA:11436"/>
        <dbReference type="Rhea" id="RHEA-COMP:10350"/>
        <dbReference type="Rhea" id="RHEA-COMP:14399"/>
        <dbReference type="ChEBI" id="CHEBI:15377"/>
        <dbReference type="ChEBI" id="CHEBI:15378"/>
        <dbReference type="ChEBI" id="CHEBI:15379"/>
        <dbReference type="ChEBI" id="CHEBI:29033"/>
        <dbReference type="ChEBI" id="CHEBI:29034"/>
        <dbReference type="EC" id="7.1.1.9"/>
    </reaction>
</comment>
<dbReference type="PANTHER" id="PTHR22888:SF9">
    <property type="entry name" value="CYTOCHROME C OXIDASE SUBUNIT 2"/>
    <property type="match status" value="1"/>
</dbReference>
<dbReference type="InterPro" id="IPR036257">
    <property type="entry name" value="Cyt_c_oxidase_su2_TM_sf"/>
</dbReference>
<keyword evidence="4 14" id="KW-0679">Respiratory chain</keyword>
<keyword evidence="22" id="KW-1185">Reference proteome</keyword>
<evidence type="ECO:0000259" key="19">
    <source>
        <dbReference type="PROSITE" id="PS50857"/>
    </source>
</evidence>
<evidence type="ECO:0000256" key="11">
    <source>
        <dbReference type="ARBA" id="ARBA00023136"/>
    </source>
</evidence>
<dbReference type="SUPFAM" id="SSF81464">
    <property type="entry name" value="Cytochrome c oxidase subunit II-like, transmembrane region"/>
    <property type="match status" value="1"/>
</dbReference>
<evidence type="ECO:0000313" key="22">
    <source>
        <dbReference type="Proteomes" id="UP000249842"/>
    </source>
</evidence>
<feature type="chain" id="PRO_5016275535" description="Cytochrome c oxidase subunit 2" evidence="18">
    <location>
        <begin position="31"/>
        <end position="336"/>
    </location>
</feature>
<dbReference type="GO" id="GO:0042773">
    <property type="term" value="P:ATP synthesis coupled electron transport"/>
    <property type="evidence" value="ECO:0007669"/>
    <property type="project" value="TreeGrafter"/>
</dbReference>
<dbReference type="GO" id="GO:0016491">
    <property type="term" value="F:oxidoreductase activity"/>
    <property type="evidence" value="ECO:0007669"/>
    <property type="project" value="UniProtKB-KW"/>
</dbReference>
<keyword evidence="10 15" id="KW-0186">Copper</keyword>
<evidence type="ECO:0000256" key="8">
    <source>
        <dbReference type="ARBA" id="ARBA00022982"/>
    </source>
</evidence>
<evidence type="ECO:0000259" key="20">
    <source>
        <dbReference type="PROSITE" id="PS50999"/>
    </source>
</evidence>
<evidence type="ECO:0000256" key="15">
    <source>
        <dbReference type="RuleBase" id="RU004024"/>
    </source>
</evidence>
<dbReference type="InterPro" id="IPR001505">
    <property type="entry name" value="Copper_CuA"/>
</dbReference>
<dbReference type="InterPro" id="IPR045187">
    <property type="entry name" value="CcO_II"/>
</dbReference>
<evidence type="ECO:0000256" key="6">
    <source>
        <dbReference type="ARBA" id="ARBA00022723"/>
    </source>
</evidence>
<sequence length="336" mass="35669">MKSRFQGMRALATGVAAGAMTAFLGGAALAEDLVGQPTPGAIDLQPGVTPLRHDAIFFHNMILMPIITAITLFVAALLIWCIVRYNKRANPVPARWSHNTVVEVVWTLVPVLILVFISIFSFKLLFAYHDMPKPYMTVKATGYQWYWGYELPDQKIPEFVSNILPEDQAKAKGVPYRLAATEPLVVPVNKVVRVLVTGADVIHAFAVPSFGIITDAVPGRVNETWFKVEKVGTYYGQCRELCGVDHAFMPIEVRVVTQPEFDAWVASKGGGKPAPTPTTLSAAATPAGAPNAAAAGQPAAATAPENPAAPAAASTAKPAAPAATTTQPAPQAPAAH</sequence>
<dbReference type="InterPro" id="IPR014222">
    <property type="entry name" value="Cyt_c_oxidase_su2"/>
</dbReference>
<keyword evidence="5 14" id="KW-0812">Transmembrane</keyword>
<feature type="domain" description="Cytochrome oxidase subunit II copper A binding" evidence="19">
    <location>
        <begin position="133"/>
        <end position="267"/>
    </location>
</feature>
<reference evidence="22" key="1">
    <citation type="submission" date="2018-05" db="EMBL/GenBank/DDBJ databases">
        <authorList>
            <person name="Li X."/>
        </authorList>
    </citation>
    <scope>NUCLEOTIDE SEQUENCE [LARGE SCALE GENOMIC DNA]</scope>
    <source>
        <strain evidence="22">HKS-05</strain>
    </source>
</reference>
<name>A0A328AY57_9CAUL</name>
<evidence type="ECO:0000256" key="5">
    <source>
        <dbReference type="ARBA" id="ARBA00022692"/>
    </source>
</evidence>
<keyword evidence="11 17" id="KW-0472">Membrane</keyword>
<evidence type="ECO:0000256" key="12">
    <source>
        <dbReference type="ARBA" id="ARBA00024688"/>
    </source>
</evidence>
<dbReference type="Pfam" id="PF00116">
    <property type="entry name" value="COX2"/>
    <property type="match status" value="1"/>
</dbReference>
<evidence type="ECO:0000256" key="13">
    <source>
        <dbReference type="ARBA" id="ARBA00047816"/>
    </source>
</evidence>
<dbReference type="InterPro" id="IPR011759">
    <property type="entry name" value="Cyt_c_oxidase_su2_TM_dom"/>
</dbReference>
<keyword evidence="6 15" id="KW-0479">Metal-binding</keyword>
<dbReference type="PROSITE" id="PS50857">
    <property type="entry name" value="COX2_CUA"/>
    <property type="match status" value="1"/>
</dbReference>
<keyword evidence="7" id="KW-1278">Translocase</keyword>
<dbReference type="GO" id="GO:0005507">
    <property type="term" value="F:copper ion binding"/>
    <property type="evidence" value="ECO:0007669"/>
    <property type="project" value="InterPro"/>
</dbReference>
<dbReference type="Proteomes" id="UP000249842">
    <property type="component" value="Unassembled WGS sequence"/>
</dbReference>
<feature type="transmembrane region" description="Helical" evidence="17">
    <location>
        <begin position="104"/>
        <end position="128"/>
    </location>
</feature>
<dbReference type="EC" id="7.1.1.9" evidence="15"/>
<comment type="similarity">
    <text evidence="2 14">Belongs to the cytochrome c oxidase subunit 2 family.</text>
</comment>
<evidence type="ECO:0000256" key="3">
    <source>
        <dbReference type="ARBA" id="ARBA00022448"/>
    </source>
</evidence>
<evidence type="ECO:0000256" key="4">
    <source>
        <dbReference type="ARBA" id="ARBA00022660"/>
    </source>
</evidence>
<protein>
    <recommendedName>
        <fullName evidence="15">Cytochrome c oxidase subunit 2</fullName>
        <ecNumber evidence="15">7.1.1.9</ecNumber>
    </recommendedName>
</protein>
<comment type="function">
    <text evidence="12 15">Subunits I and II form the functional core of the enzyme complex. Electrons originating in cytochrome c are transferred via heme a and Cu(A) to the binuclear center formed by heme a3 and Cu(B).</text>
</comment>
<dbReference type="Gene3D" id="1.10.287.90">
    <property type="match status" value="1"/>
</dbReference>
<keyword evidence="8 14" id="KW-0249">Electron transport</keyword>
<evidence type="ECO:0000256" key="10">
    <source>
        <dbReference type="ARBA" id="ARBA00023008"/>
    </source>
</evidence>
<evidence type="ECO:0000313" key="21">
    <source>
        <dbReference type="EMBL" id="RAK60040.1"/>
    </source>
</evidence>
<organism evidence="21 22">
    <name type="scientific">Phenylobacterium hankyongense</name>
    <dbReference type="NCBI Taxonomy" id="1813876"/>
    <lineage>
        <taxon>Bacteria</taxon>
        <taxon>Pseudomonadati</taxon>
        <taxon>Pseudomonadota</taxon>
        <taxon>Alphaproteobacteria</taxon>
        <taxon>Caulobacterales</taxon>
        <taxon>Caulobacteraceae</taxon>
        <taxon>Phenylobacterium</taxon>
    </lineage>
</organism>
<keyword evidence="9 17" id="KW-1133">Transmembrane helix</keyword>
<evidence type="ECO:0000256" key="17">
    <source>
        <dbReference type="SAM" id="Phobius"/>
    </source>
</evidence>
<evidence type="ECO:0000256" key="7">
    <source>
        <dbReference type="ARBA" id="ARBA00022967"/>
    </source>
</evidence>
<dbReference type="Gene3D" id="2.60.40.420">
    <property type="entry name" value="Cupredoxins - blue copper proteins"/>
    <property type="match status" value="1"/>
</dbReference>
<comment type="subcellular location">
    <subcellularLocation>
        <location evidence="14">Cell membrane</location>
        <topology evidence="14">Multi-pass membrane protein</topology>
    </subcellularLocation>
    <subcellularLocation>
        <location evidence="1">Membrane</location>
        <topology evidence="1">Multi-pass membrane protein</topology>
    </subcellularLocation>
</comment>
<proteinExistence type="inferred from homology"/>
<dbReference type="GO" id="GO:0004129">
    <property type="term" value="F:cytochrome-c oxidase activity"/>
    <property type="evidence" value="ECO:0007669"/>
    <property type="project" value="UniProtKB-EC"/>
</dbReference>
<feature type="region of interest" description="Disordered" evidence="16">
    <location>
        <begin position="267"/>
        <end position="336"/>
    </location>
</feature>
<feature type="domain" description="Cytochrome oxidase subunit II transmembrane region profile" evidence="20">
    <location>
        <begin position="36"/>
        <end position="132"/>
    </location>
</feature>
<comment type="cofactor">
    <cofactor evidence="15">
        <name>Cu cation</name>
        <dbReference type="ChEBI" id="CHEBI:23378"/>
    </cofactor>
    <text evidence="15">Binds a copper A center.</text>
</comment>
<evidence type="ECO:0000256" key="9">
    <source>
        <dbReference type="ARBA" id="ARBA00022989"/>
    </source>
</evidence>
<accession>A0A328AY57</accession>
<dbReference type="Pfam" id="PF02790">
    <property type="entry name" value="COX2_TM"/>
    <property type="match status" value="1"/>
</dbReference>
<dbReference type="NCBIfam" id="TIGR02866">
    <property type="entry name" value="CoxB"/>
    <property type="match status" value="1"/>
</dbReference>
<evidence type="ECO:0000256" key="16">
    <source>
        <dbReference type="SAM" id="MobiDB-lite"/>
    </source>
</evidence>
<evidence type="ECO:0000256" key="18">
    <source>
        <dbReference type="SAM" id="SignalP"/>
    </source>
</evidence>
<dbReference type="PROSITE" id="PS50999">
    <property type="entry name" value="COX2_TM"/>
    <property type="match status" value="1"/>
</dbReference>
<gene>
    <name evidence="21" type="primary">coxB</name>
    <name evidence="21" type="ORF">DJ021_09600</name>
</gene>
<feature type="transmembrane region" description="Helical" evidence="17">
    <location>
        <begin position="62"/>
        <end position="83"/>
    </location>
</feature>
<dbReference type="OrthoDB" id="9781261at2"/>
<dbReference type="InterPro" id="IPR008972">
    <property type="entry name" value="Cupredoxin"/>
</dbReference>
<dbReference type="PRINTS" id="PR01166">
    <property type="entry name" value="CYCOXIDASEII"/>
</dbReference>
<dbReference type="GO" id="GO:0005886">
    <property type="term" value="C:plasma membrane"/>
    <property type="evidence" value="ECO:0007669"/>
    <property type="project" value="UniProtKB-SubCell"/>
</dbReference>
<feature type="compositionally biased region" description="Low complexity" evidence="16">
    <location>
        <begin position="277"/>
        <end position="336"/>
    </location>
</feature>